<sequence length="121" mass="13656">MTTHRIKLPYPSPPLHANQRLVRQARDRVIAEVRRDAGWLVKAAKVGRHERVTVGLEWRPKVNRRRDGAENLAPLLKPLIDGMVDVGVTSDDTPELVERRMPVLLPAGKGEPGMWFVVETP</sequence>
<reference evidence="1 2" key="1">
    <citation type="submission" date="2023-06" db="EMBL/GenBank/DDBJ databases">
        <title>Actinomycetospora Odt1-22.</title>
        <authorList>
            <person name="Supong K."/>
        </authorList>
    </citation>
    <scope>NUCLEOTIDE SEQUENCE [LARGE SCALE GENOMIC DNA]</scope>
    <source>
        <strain evidence="1 2">Odt1-22</strain>
    </source>
</reference>
<evidence type="ECO:0000313" key="2">
    <source>
        <dbReference type="Proteomes" id="UP001231924"/>
    </source>
</evidence>
<gene>
    <name evidence="1" type="ORF">QRT03_26050</name>
</gene>
<organism evidence="1 2">
    <name type="scientific">Actinomycetospora termitidis</name>
    <dbReference type="NCBI Taxonomy" id="3053470"/>
    <lineage>
        <taxon>Bacteria</taxon>
        <taxon>Bacillati</taxon>
        <taxon>Actinomycetota</taxon>
        <taxon>Actinomycetes</taxon>
        <taxon>Pseudonocardiales</taxon>
        <taxon>Pseudonocardiaceae</taxon>
        <taxon>Actinomycetospora</taxon>
    </lineage>
</organism>
<comment type="caution">
    <text evidence="1">The sequence shown here is derived from an EMBL/GenBank/DDBJ whole genome shotgun (WGS) entry which is preliminary data.</text>
</comment>
<proteinExistence type="predicted"/>
<evidence type="ECO:0000313" key="1">
    <source>
        <dbReference type="EMBL" id="MDL5159457.1"/>
    </source>
</evidence>
<protein>
    <submittedName>
        <fullName evidence="1">Uncharacterized protein</fullName>
    </submittedName>
</protein>
<dbReference type="RefSeq" id="WP_286056052.1">
    <property type="nucleotide sequence ID" value="NZ_JASVWF010000007.1"/>
</dbReference>
<dbReference type="Gene3D" id="3.30.1330.70">
    <property type="entry name" value="Holliday junction resolvase RusA"/>
    <property type="match status" value="1"/>
</dbReference>
<name>A0ABT7MFL2_9PSEU</name>
<accession>A0ABT7MFL2</accession>
<dbReference type="InterPro" id="IPR036614">
    <property type="entry name" value="RusA-like_sf"/>
</dbReference>
<keyword evidence="2" id="KW-1185">Reference proteome</keyword>
<dbReference type="SUPFAM" id="SSF103084">
    <property type="entry name" value="Holliday junction resolvase RusA"/>
    <property type="match status" value="1"/>
</dbReference>
<dbReference type="EMBL" id="JASVWF010000007">
    <property type="protein sequence ID" value="MDL5159457.1"/>
    <property type="molecule type" value="Genomic_DNA"/>
</dbReference>
<dbReference type="Proteomes" id="UP001231924">
    <property type="component" value="Unassembled WGS sequence"/>
</dbReference>